<evidence type="ECO:0000256" key="3">
    <source>
        <dbReference type="ARBA" id="ARBA00001954"/>
    </source>
</evidence>
<feature type="compositionally biased region" description="Polar residues" evidence="13">
    <location>
        <begin position="244"/>
        <end position="253"/>
    </location>
</feature>
<evidence type="ECO:0000256" key="5">
    <source>
        <dbReference type="ARBA" id="ARBA00006045"/>
    </source>
</evidence>
<evidence type="ECO:0000256" key="11">
    <source>
        <dbReference type="ARBA" id="ARBA00023211"/>
    </source>
</evidence>
<keyword evidence="7" id="KW-0479">Metal-binding</keyword>
<comment type="cofactor">
    <cofactor evidence="2">
        <name>Zn(2+)</name>
        <dbReference type="ChEBI" id="CHEBI:29105"/>
    </cofactor>
</comment>
<evidence type="ECO:0000256" key="6">
    <source>
        <dbReference type="ARBA" id="ARBA00022664"/>
    </source>
</evidence>
<evidence type="ECO:0000259" key="14">
    <source>
        <dbReference type="SMART" id="SM01124"/>
    </source>
</evidence>
<dbReference type="PANTHER" id="PTHR12849">
    <property type="entry name" value="RNA LARIAT DEBRANCHING ENZYME"/>
    <property type="match status" value="1"/>
</dbReference>
<keyword evidence="12" id="KW-0539">Nucleus</keyword>
<keyword evidence="10" id="KW-0408">Iron</keyword>
<dbReference type="CDD" id="cd00844">
    <property type="entry name" value="MPP_Dbr1_N"/>
    <property type="match status" value="1"/>
</dbReference>
<evidence type="ECO:0000313" key="15">
    <source>
        <dbReference type="EMBL" id="GAA93409.1"/>
    </source>
</evidence>
<dbReference type="eggNOG" id="KOG2863">
    <property type="taxonomic scope" value="Eukaryota"/>
</dbReference>
<evidence type="ECO:0000256" key="2">
    <source>
        <dbReference type="ARBA" id="ARBA00001947"/>
    </source>
</evidence>
<keyword evidence="8" id="KW-0378">Hydrolase</keyword>
<dbReference type="InParanoid" id="G7DS49"/>
<comment type="caution">
    <text evidence="15">The sequence shown here is derived from an EMBL/GenBank/DDBJ whole genome shotgun (WGS) entry which is preliminary data.</text>
</comment>
<evidence type="ECO:0000256" key="4">
    <source>
        <dbReference type="ARBA" id="ARBA00004123"/>
    </source>
</evidence>
<dbReference type="OrthoDB" id="407609at2759"/>
<comment type="cofactor">
    <cofactor evidence="1">
        <name>Mn(2+)</name>
        <dbReference type="ChEBI" id="CHEBI:29035"/>
    </cofactor>
</comment>
<dbReference type="SUPFAM" id="SSF56300">
    <property type="entry name" value="Metallo-dependent phosphatases"/>
    <property type="match status" value="1"/>
</dbReference>
<comment type="cofactor">
    <cofactor evidence="3">
        <name>Fe(2+)</name>
        <dbReference type="ChEBI" id="CHEBI:29033"/>
    </cofactor>
</comment>
<comment type="similarity">
    <text evidence="5">Belongs to the lariat debranching enzyme family.</text>
</comment>
<dbReference type="SMART" id="SM01124">
    <property type="entry name" value="DBR1"/>
    <property type="match status" value="1"/>
</dbReference>
<dbReference type="GO" id="GO:0046872">
    <property type="term" value="F:metal ion binding"/>
    <property type="evidence" value="ECO:0007669"/>
    <property type="project" value="UniProtKB-KW"/>
</dbReference>
<dbReference type="GO" id="GO:0000398">
    <property type="term" value="P:mRNA splicing, via spliceosome"/>
    <property type="evidence" value="ECO:0007669"/>
    <property type="project" value="TreeGrafter"/>
</dbReference>
<dbReference type="STRING" id="764103.G7DS49"/>
<dbReference type="InterPro" id="IPR041816">
    <property type="entry name" value="Dbr1_N"/>
</dbReference>
<dbReference type="InterPro" id="IPR029052">
    <property type="entry name" value="Metallo-depent_PP-like"/>
</dbReference>
<sequence length="478" mass="52698">MRVAIEGCCHGELDDIYGTLASVDRREGQQTDLLLTCGDFQALRNHADLHCFAVPDKYKRLGGFSDYYSGKKTAPLLTIVIGGNHEASNYMWELFHGGWLAPRIYYLGAAGSLLINGLRISGISGIYKSHDYQSGRFETLPYDRSTVRSTYHTREYDVFRLGQLSLAPPDVFLSHDWPLGIAHHGDLAGLLRYKPYFRQEIESNTLGSPPLMHLLRVLKPPFWFAAHLHARFAALVKHDGSATQINRGSNQAQPAEADAPAGTDSINPDAITLDDSTDEAEADALVPRRGVDESIDNTVAVNSFDNPDAIALSDDEDTVAVEPPLLPLEAPLRAETIATRFLALSKCLPKQQFLHVMEMPSDPLEATGPTMTFDPYWLAITRALHPWLTLERRQKPLPYDPSIVKGLVEKEVQWVKDNLADGGKIPVESVQQFACTAPTAEGASDSSAHPQSFTNPQTEALMALLQLPNRINSKTSDS</sequence>
<evidence type="ECO:0000256" key="8">
    <source>
        <dbReference type="ARBA" id="ARBA00022801"/>
    </source>
</evidence>
<dbReference type="Proteomes" id="UP000009131">
    <property type="component" value="Unassembled WGS sequence"/>
</dbReference>
<gene>
    <name evidence="15" type="primary">Mo00050</name>
    <name evidence="15" type="ORF">E5Q_00050</name>
</gene>
<dbReference type="InterPro" id="IPR004843">
    <property type="entry name" value="Calcineurin-like_PHP"/>
</dbReference>
<comment type="subcellular location">
    <subcellularLocation>
        <location evidence="4">Nucleus</location>
    </subcellularLocation>
</comment>
<dbReference type="AlphaFoldDB" id="G7DS49"/>
<reference evidence="15 16" key="2">
    <citation type="journal article" date="2012" name="Open Biol.">
        <title>Characteristics of nucleosomes and linker DNA regions on the genome of the basidiomycete Mixia osmundae revealed by mono- and dinucleosome mapping.</title>
        <authorList>
            <person name="Nishida H."/>
            <person name="Kondo S."/>
            <person name="Matsumoto T."/>
            <person name="Suzuki Y."/>
            <person name="Yoshikawa H."/>
            <person name="Taylor T.D."/>
            <person name="Sugiyama J."/>
        </authorList>
    </citation>
    <scope>NUCLEOTIDE SEQUENCE [LARGE SCALE GENOMIC DNA]</scope>
    <source>
        <strain evidence="16">CBS 9802 / IAM 14324 / JCM 22182 / KY 12970</strain>
    </source>
</reference>
<dbReference type="FunFam" id="3.60.21.10:FF:000035">
    <property type="entry name" value="Lariat debranching enzyme"/>
    <property type="match status" value="1"/>
</dbReference>
<dbReference type="Pfam" id="PF00149">
    <property type="entry name" value="Metallophos"/>
    <property type="match status" value="1"/>
</dbReference>
<name>G7DS49_MIXOS</name>
<keyword evidence="11" id="KW-0464">Manganese</keyword>
<dbReference type="Pfam" id="PF05011">
    <property type="entry name" value="DBR1"/>
    <property type="match status" value="1"/>
</dbReference>
<evidence type="ECO:0000256" key="12">
    <source>
        <dbReference type="ARBA" id="ARBA00023242"/>
    </source>
</evidence>
<dbReference type="GO" id="GO:0008419">
    <property type="term" value="F:RNA lariat debranching enzyme activity"/>
    <property type="evidence" value="ECO:0007669"/>
    <property type="project" value="UniProtKB-ARBA"/>
</dbReference>
<feature type="domain" description="Lariat debranching enzyme C-terminal" evidence="14">
    <location>
        <begin position="329"/>
        <end position="471"/>
    </location>
</feature>
<dbReference type="HOGENOM" id="CLU_005893_1_0_1"/>
<keyword evidence="16" id="KW-1185">Reference proteome</keyword>
<evidence type="ECO:0000256" key="1">
    <source>
        <dbReference type="ARBA" id="ARBA00001936"/>
    </source>
</evidence>
<organism evidence="15 16">
    <name type="scientific">Mixia osmundae (strain CBS 9802 / IAM 14324 / JCM 22182 / KY 12970)</name>
    <dbReference type="NCBI Taxonomy" id="764103"/>
    <lineage>
        <taxon>Eukaryota</taxon>
        <taxon>Fungi</taxon>
        <taxon>Dikarya</taxon>
        <taxon>Basidiomycota</taxon>
        <taxon>Pucciniomycotina</taxon>
        <taxon>Mixiomycetes</taxon>
        <taxon>Mixiales</taxon>
        <taxon>Mixiaceae</taxon>
        <taxon>Mixia</taxon>
    </lineage>
</organism>
<keyword evidence="6" id="KW-0507">mRNA processing</keyword>
<protein>
    <recommendedName>
        <fullName evidence="14">Lariat debranching enzyme C-terminal domain-containing protein</fullName>
    </recommendedName>
</protein>
<dbReference type="InterPro" id="IPR007708">
    <property type="entry name" value="DBR1_C"/>
</dbReference>
<reference evidence="15 16" key="1">
    <citation type="journal article" date="2011" name="J. Gen. Appl. Microbiol.">
        <title>Draft genome sequencing of the enigmatic basidiomycete Mixia osmundae.</title>
        <authorList>
            <person name="Nishida H."/>
            <person name="Nagatsuka Y."/>
            <person name="Sugiyama J."/>
        </authorList>
    </citation>
    <scope>NUCLEOTIDE SEQUENCE [LARGE SCALE GENOMIC DNA]</scope>
    <source>
        <strain evidence="16">CBS 9802 / IAM 14324 / JCM 22182 / KY 12970</strain>
    </source>
</reference>
<dbReference type="EMBL" id="BABT02000004">
    <property type="protein sequence ID" value="GAA93409.1"/>
    <property type="molecule type" value="Genomic_DNA"/>
</dbReference>
<dbReference type="FunCoup" id="G7DS49">
    <property type="interactions" value="622"/>
</dbReference>
<keyword evidence="9" id="KW-0862">Zinc</keyword>
<evidence type="ECO:0000313" key="16">
    <source>
        <dbReference type="Proteomes" id="UP000009131"/>
    </source>
</evidence>
<accession>G7DS49</accession>
<evidence type="ECO:0000256" key="13">
    <source>
        <dbReference type="SAM" id="MobiDB-lite"/>
    </source>
</evidence>
<evidence type="ECO:0000256" key="7">
    <source>
        <dbReference type="ARBA" id="ARBA00022723"/>
    </source>
</evidence>
<feature type="region of interest" description="Disordered" evidence="13">
    <location>
        <begin position="244"/>
        <end position="279"/>
    </location>
</feature>
<dbReference type="GO" id="GO:0005634">
    <property type="term" value="C:nucleus"/>
    <property type="evidence" value="ECO:0007669"/>
    <property type="project" value="UniProtKB-SubCell"/>
</dbReference>
<dbReference type="PANTHER" id="PTHR12849:SF0">
    <property type="entry name" value="LARIAT DEBRANCHING ENZYME"/>
    <property type="match status" value="1"/>
</dbReference>
<evidence type="ECO:0000256" key="10">
    <source>
        <dbReference type="ARBA" id="ARBA00023004"/>
    </source>
</evidence>
<proteinExistence type="inferred from homology"/>
<evidence type="ECO:0000256" key="9">
    <source>
        <dbReference type="ARBA" id="ARBA00022833"/>
    </source>
</evidence>